<proteinExistence type="predicted"/>
<protein>
    <submittedName>
        <fullName evidence="1">Uncharacterized protein</fullName>
    </submittedName>
</protein>
<accession>A0ABT2LML8</accession>
<name>A0ABT2LML8_9HYPH</name>
<evidence type="ECO:0000313" key="2">
    <source>
        <dbReference type="Proteomes" id="UP001320831"/>
    </source>
</evidence>
<evidence type="ECO:0000313" key="1">
    <source>
        <dbReference type="EMBL" id="MCT7375556.1"/>
    </source>
</evidence>
<gene>
    <name evidence="1" type="ORF">N5A92_10990</name>
</gene>
<sequence length="64" mass="6816">MDRTTLKVHAGAADFRPLTALNLHGVFPYPAAIHELSAQSIIGAMVKTFCFSIACGTLHPDHPG</sequence>
<reference evidence="1 2" key="1">
    <citation type="submission" date="2022-09" db="EMBL/GenBank/DDBJ databases">
        <title>Chelativorans salina sp. nov., a novel slightly halophilic bacterium isolated from a saline lake sediment enrichment.</title>
        <authorList>
            <person name="Gao L."/>
            <person name="Fang B.-Z."/>
            <person name="Li W.-J."/>
        </authorList>
    </citation>
    <scope>NUCLEOTIDE SEQUENCE [LARGE SCALE GENOMIC DNA]</scope>
    <source>
        <strain evidence="1 2">EGI FJ00035</strain>
    </source>
</reference>
<dbReference type="EMBL" id="JAOCZP010000003">
    <property type="protein sequence ID" value="MCT7375556.1"/>
    <property type="molecule type" value="Genomic_DNA"/>
</dbReference>
<dbReference type="RefSeq" id="WP_260902606.1">
    <property type="nucleotide sequence ID" value="NZ_JAOCZP010000003.1"/>
</dbReference>
<keyword evidence="2" id="KW-1185">Reference proteome</keyword>
<organism evidence="1 2">
    <name type="scientific">Chelativorans salis</name>
    <dbReference type="NCBI Taxonomy" id="2978478"/>
    <lineage>
        <taxon>Bacteria</taxon>
        <taxon>Pseudomonadati</taxon>
        <taxon>Pseudomonadota</taxon>
        <taxon>Alphaproteobacteria</taxon>
        <taxon>Hyphomicrobiales</taxon>
        <taxon>Phyllobacteriaceae</taxon>
        <taxon>Chelativorans</taxon>
    </lineage>
</organism>
<comment type="caution">
    <text evidence="1">The sequence shown here is derived from an EMBL/GenBank/DDBJ whole genome shotgun (WGS) entry which is preliminary data.</text>
</comment>
<dbReference type="Proteomes" id="UP001320831">
    <property type="component" value="Unassembled WGS sequence"/>
</dbReference>